<dbReference type="Pfam" id="PF03861">
    <property type="entry name" value="ANTAR"/>
    <property type="match status" value="1"/>
</dbReference>
<keyword evidence="1" id="KW-0805">Transcription regulation</keyword>
<feature type="domain" description="ANTAR" evidence="3">
    <location>
        <begin position="54"/>
        <end position="115"/>
    </location>
</feature>
<dbReference type="SUPFAM" id="SSF52172">
    <property type="entry name" value="CheY-like"/>
    <property type="match status" value="1"/>
</dbReference>
<evidence type="ECO:0000313" key="5">
    <source>
        <dbReference type="Proteomes" id="UP000604001"/>
    </source>
</evidence>
<gene>
    <name evidence="4" type="ORF">H7344_17225</name>
</gene>
<dbReference type="EMBL" id="JACMYC010000015">
    <property type="protein sequence ID" value="MBC2962039.1"/>
    <property type="molecule type" value="Genomic_DNA"/>
</dbReference>
<comment type="caution">
    <text evidence="4">The sequence shown here is derived from an EMBL/GenBank/DDBJ whole genome shotgun (WGS) entry which is preliminary data.</text>
</comment>
<dbReference type="Proteomes" id="UP000604001">
    <property type="component" value="Unassembled WGS sequence"/>
</dbReference>
<evidence type="ECO:0000313" key="4">
    <source>
        <dbReference type="EMBL" id="MBC2962039.1"/>
    </source>
</evidence>
<dbReference type="InterPro" id="IPR036388">
    <property type="entry name" value="WH-like_DNA-bd_sf"/>
</dbReference>
<keyword evidence="2" id="KW-0804">Transcription</keyword>
<dbReference type="InterPro" id="IPR011006">
    <property type="entry name" value="CheY-like_superfamily"/>
</dbReference>
<reference evidence="4 5" key="1">
    <citation type="submission" date="2020-08" db="EMBL/GenBank/DDBJ databases">
        <title>novel species in genus Nocardioides.</title>
        <authorList>
            <person name="Zhang G."/>
        </authorList>
    </citation>
    <scope>NUCLEOTIDE SEQUENCE [LARGE SCALE GENOMIC DNA]</scope>
    <source>
        <strain evidence="4 5">SC8A-24</strain>
    </source>
</reference>
<proteinExistence type="predicted"/>
<sequence length="121" mass="13163">MAVGRGLKSQLGLPLHVGEDGAFGSLNFYSTSSEDISEEAKASAELFAAHAAIALGHAQERETLNQALRSRKVIGQALGILMERYQIDEDRAFDYLVRASSHGHLKLRDIAQQLVDERNGG</sequence>
<keyword evidence="5" id="KW-1185">Reference proteome</keyword>
<evidence type="ECO:0000259" key="3">
    <source>
        <dbReference type="PROSITE" id="PS50921"/>
    </source>
</evidence>
<dbReference type="SMART" id="SM01012">
    <property type="entry name" value="ANTAR"/>
    <property type="match status" value="1"/>
</dbReference>
<dbReference type="InterPro" id="IPR029016">
    <property type="entry name" value="GAF-like_dom_sf"/>
</dbReference>
<dbReference type="InterPro" id="IPR005561">
    <property type="entry name" value="ANTAR"/>
</dbReference>
<evidence type="ECO:0000256" key="1">
    <source>
        <dbReference type="ARBA" id="ARBA00023015"/>
    </source>
</evidence>
<dbReference type="Gene3D" id="3.30.450.40">
    <property type="match status" value="1"/>
</dbReference>
<dbReference type="PROSITE" id="PS50921">
    <property type="entry name" value="ANTAR"/>
    <property type="match status" value="1"/>
</dbReference>
<name>A0ABR6UC68_9ACTN</name>
<evidence type="ECO:0000256" key="2">
    <source>
        <dbReference type="ARBA" id="ARBA00023163"/>
    </source>
</evidence>
<accession>A0ABR6UC68</accession>
<organism evidence="4 5">
    <name type="scientific">Nocardioides deserti</name>
    <dbReference type="NCBI Taxonomy" id="1588644"/>
    <lineage>
        <taxon>Bacteria</taxon>
        <taxon>Bacillati</taxon>
        <taxon>Actinomycetota</taxon>
        <taxon>Actinomycetes</taxon>
        <taxon>Propionibacteriales</taxon>
        <taxon>Nocardioidaceae</taxon>
        <taxon>Nocardioides</taxon>
    </lineage>
</organism>
<dbReference type="RefSeq" id="WP_186347232.1">
    <property type="nucleotide sequence ID" value="NZ_BMMR01000007.1"/>
</dbReference>
<protein>
    <submittedName>
        <fullName evidence="4">ANTAR domain-containing protein</fullName>
    </submittedName>
</protein>
<dbReference type="Gene3D" id="1.10.10.10">
    <property type="entry name" value="Winged helix-like DNA-binding domain superfamily/Winged helix DNA-binding domain"/>
    <property type="match status" value="1"/>
</dbReference>
<dbReference type="SUPFAM" id="SSF55781">
    <property type="entry name" value="GAF domain-like"/>
    <property type="match status" value="1"/>
</dbReference>